<evidence type="ECO:0000259" key="6">
    <source>
        <dbReference type="SMART" id="SM00487"/>
    </source>
</evidence>
<dbReference type="SMART" id="SM00487">
    <property type="entry name" value="DEXDc"/>
    <property type="match status" value="1"/>
</dbReference>
<dbReference type="EMBL" id="CAAALY010254642">
    <property type="protein sequence ID" value="VEL37327.1"/>
    <property type="molecule type" value="Genomic_DNA"/>
</dbReference>
<dbReference type="SUPFAM" id="SSF52540">
    <property type="entry name" value="P-loop containing nucleoside triphosphate hydrolases"/>
    <property type="match status" value="1"/>
</dbReference>
<reference evidence="7" key="1">
    <citation type="submission" date="2018-11" db="EMBL/GenBank/DDBJ databases">
        <authorList>
            <consortium name="Pathogen Informatics"/>
        </authorList>
    </citation>
    <scope>NUCLEOTIDE SEQUENCE</scope>
</reference>
<keyword evidence="2" id="KW-0378">Hydrolase</keyword>
<keyword evidence="5" id="KW-0812">Transmembrane</keyword>
<dbReference type="InterPro" id="IPR027417">
    <property type="entry name" value="P-loop_NTPase"/>
</dbReference>
<proteinExistence type="predicted"/>
<evidence type="ECO:0000313" key="7">
    <source>
        <dbReference type="EMBL" id="VEL37327.1"/>
    </source>
</evidence>
<evidence type="ECO:0000256" key="1">
    <source>
        <dbReference type="ARBA" id="ARBA00022741"/>
    </source>
</evidence>
<feature type="transmembrane region" description="Helical" evidence="5">
    <location>
        <begin position="287"/>
        <end position="310"/>
    </location>
</feature>
<gene>
    <name evidence="7" type="ORF">PXEA_LOCUS30767</name>
</gene>
<dbReference type="GO" id="GO:0016787">
    <property type="term" value="F:hydrolase activity"/>
    <property type="evidence" value="ECO:0007669"/>
    <property type="project" value="UniProtKB-KW"/>
</dbReference>
<keyword evidence="5" id="KW-0472">Membrane</keyword>
<feature type="domain" description="Helicase ATP-binding" evidence="6">
    <location>
        <begin position="161"/>
        <end position="320"/>
    </location>
</feature>
<protein>
    <recommendedName>
        <fullName evidence="6">Helicase ATP-binding domain-containing protein</fullName>
    </recommendedName>
</protein>
<keyword evidence="5" id="KW-1133">Transmembrane helix</keyword>
<keyword evidence="8" id="KW-1185">Reference proteome</keyword>
<dbReference type="PANTHER" id="PTHR18934">
    <property type="entry name" value="ATP-DEPENDENT RNA HELICASE"/>
    <property type="match status" value="1"/>
</dbReference>
<dbReference type="AlphaFoldDB" id="A0A3S5ATD8"/>
<dbReference type="GO" id="GO:0003678">
    <property type="term" value="F:DNA helicase activity"/>
    <property type="evidence" value="ECO:0007669"/>
    <property type="project" value="TreeGrafter"/>
</dbReference>
<evidence type="ECO:0000256" key="2">
    <source>
        <dbReference type="ARBA" id="ARBA00022801"/>
    </source>
</evidence>
<keyword evidence="3" id="KW-0347">Helicase</keyword>
<keyword evidence="4" id="KW-0067">ATP-binding</keyword>
<evidence type="ECO:0000256" key="4">
    <source>
        <dbReference type="ARBA" id="ARBA00022840"/>
    </source>
</evidence>
<dbReference type="InterPro" id="IPR014001">
    <property type="entry name" value="Helicase_ATP-bd"/>
</dbReference>
<organism evidence="7 8">
    <name type="scientific">Protopolystoma xenopodis</name>
    <dbReference type="NCBI Taxonomy" id="117903"/>
    <lineage>
        <taxon>Eukaryota</taxon>
        <taxon>Metazoa</taxon>
        <taxon>Spiralia</taxon>
        <taxon>Lophotrochozoa</taxon>
        <taxon>Platyhelminthes</taxon>
        <taxon>Monogenea</taxon>
        <taxon>Polyopisthocotylea</taxon>
        <taxon>Polystomatidea</taxon>
        <taxon>Polystomatidae</taxon>
        <taxon>Protopolystoma</taxon>
    </lineage>
</organism>
<dbReference type="GO" id="GO:0003724">
    <property type="term" value="F:RNA helicase activity"/>
    <property type="evidence" value="ECO:0007669"/>
    <property type="project" value="TreeGrafter"/>
</dbReference>
<dbReference type="PANTHER" id="PTHR18934:SF237">
    <property type="entry name" value="ATP-DEPENDENT DNA_RNA HELICASE DHX36"/>
    <property type="match status" value="1"/>
</dbReference>
<dbReference type="Gene3D" id="3.40.50.300">
    <property type="entry name" value="P-loop containing nucleotide triphosphate hydrolases"/>
    <property type="match status" value="1"/>
</dbReference>
<keyword evidence="1" id="KW-0547">Nucleotide-binding</keyword>
<evidence type="ECO:0000256" key="5">
    <source>
        <dbReference type="SAM" id="Phobius"/>
    </source>
</evidence>
<name>A0A3S5ATD8_9PLAT</name>
<comment type="caution">
    <text evidence="7">The sequence shown here is derived from an EMBL/GenBank/DDBJ whole genome shotgun (WGS) entry which is preliminary data.</text>
</comment>
<dbReference type="GO" id="GO:0005737">
    <property type="term" value="C:cytoplasm"/>
    <property type="evidence" value="ECO:0007669"/>
    <property type="project" value="TreeGrafter"/>
</dbReference>
<dbReference type="GO" id="GO:0005524">
    <property type="term" value="F:ATP binding"/>
    <property type="evidence" value="ECO:0007669"/>
    <property type="project" value="UniProtKB-KW"/>
</dbReference>
<dbReference type="GO" id="GO:0005634">
    <property type="term" value="C:nucleus"/>
    <property type="evidence" value="ECO:0007669"/>
    <property type="project" value="TreeGrafter"/>
</dbReference>
<dbReference type="GO" id="GO:0002151">
    <property type="term" value="F:G-quadruplex RNA binding"/>
    <property type="evidence" value="ECO:0007669"/>
    <property type="project" value="TreeGrafter"/>
</dbReference>
<dbReference type="OrthoDB" id="5600252at2759"/>
<evidence type="ECO:0000256" key="3">
    <source>
        <dbReference type="ARBA" id="ARBA00022806"/>
    </source>
</evidence>
<sequence length="322" mass="36362">MVLRIVKFTDDADYDAGENSGNVYVHVRPPNLRGREIGLWHAMNNKRVKSPHLRANTINETGINFERIKKIIQDFKFVEPSKCLGKRESVIRMDVSKHNPKDHCDEELIDMEELLDRCTCSNTGFDSNSLVRDLNLDESLMDDFVRQAKSSGCLRLRPSRERLPAYAQRQKIVSLISEHQIVVLSGATGSGKTTQVPQFILDDAVINRKMGSVTRIVVTQPRRISAISVAERVAIERGESTPGASIGYQVRLENRLPRRSQGSILYCTTGVVLQWLQSDPELRVSYFSAYCFFFIAVTIYFIASLTLSCLCPIRPPILQEVG</sequence>
<dbReference type="Proteomes" id="UP000784294">
    <property type="component" value="Unassembled WGS sequence"/>
</dbReference>
<accession>A0A3S5ATD8</accession>
<evidence type="ECO:0000313" key="8">
    <source>
        <dbReference type="Proteomes" id="UP000784294"/>
    </source>
</evidence>